<organism evidence="2 3">
    <name type="scientific">Nephila pilipes</name>
    <name type="common">Giant wood spider</name>
    <name type="synonym">Nephila maculata</name>
    <dbReference type="NCBI Taxonomy" id="299642"/>
    <lineage>
        <taxon>Eukaryota</taxon>
        <taxon>Metazoa</taxon>
        <taxon>Ecdysozoa</taxon>
        <taxon>Arthropoda</taxon>
        <taxon>Chelicerata</taxon>
        <taxon>Arachnida</taxon>
        <taxon>Araneae</taxon>
        <taxon>Araneomorphae</taxon>
        <taxon>Entelegynae</taxon>
        <taxon>Araneoidea</taxon>
        <taxon>Nephilidae</taxon>
        <taxon>Nephila</taxon>
    </lineage>
</organism>
<dbReference type="OrthoDB" id="10330596at2759"/>
<evidence type="ECO:0000313" key="3">
    <source>
        <dbReference type="Proteomes" id="UP000887013"/>
    </source>
</evidence>
<name>A0A8X6MEL4_NEPPI</name>
<feature type="compositionally biased region" description="Basic and acidic residues" evidence="1">
    <location>
        <begin position="53"/>
        <end position="66"/>
    </location>
</feature>
<evidence type="ECO:0000256" key="1">
    <source>
        <dbReference type="SAM" id="MobiDB-lite"/>
    </source>
</evidence>
<gene>
    <name evidence="2" type="ORF">NPIL_410981</name>
</gene>
<dbReference type="AlphaFoldDB" id="A0A8X6MEL4"/>
<keyword evidence="3" id="KW-1185">Reference proteome</keyword>
<dbReference type="Proteomes" id="UP000887013">
    <property type="component" value="Unassembled WGS sequence"/>
</dbReference>
<dbReference type="EMBL" id="BMAW01045360">
    <property type="protein sequence ID" value="GFS49347.1"/>
    <property type="molecule type" value="Genomic_DNA"/>
</dbReference>
<accession>A0A8X6MEL4</accession>
<protein>
    <submittedName>
        <fullName evidence="2">Uncharacterized protein</fullName>
    </submittedName>
</protein>
<reference evidence="2" key="1">
    <citation type="submission" date="2020-08" db="EMBL/GenBank/DDBJ databases">
        <title>Multicomponent nature underlies the extraordinary mechanical properties of spider dragline silk.</title>
        <authorList>
            <person name="Kono N."/>
            <person name="Nakamura H."/>
            <person name="Mori M."/>
            <person name="Yoshida Y."/>
            <person name="Ohtoshi R."/>
            <person name="Malay A.D."/>
            <person name="Moran D.A.P."/>
            <person name="Tomita M."/>
            <person name="Numata K."/>
            <person name="Arakawa K."/>
        </authorList>
    </citation>
    <scope>NUCLEOTIDE SEQUENCE</scope>
</reference>
<sequence>MYYTVNPNHSFRHRNDSSVEQLYPTWSGIGWSVRPTVRHHCHPLFFPKPSADGGHRTSKPSEKTQEPRGVASMSMRTTFLRSCSLCTDSSGIATTRTGSTFIISLHLRASHHPAGLATASAWSAPCLGPLIAIGLVSSSSYLPGAPHRMVRSRPHAACFFRCPSLCLVFSALSSGSHLVGGPLHQEVE</sequence>
<evidence type="ECO:0000313" key="2">
    <source>
        <dbReference type="EMBL" id="GFS49347.1"/>
    </source>
</evidence>
<proteinExistence type="predicted"/>
<feature type="region of interest" description="Disordered" evidence="1">
    <location>
        <begin position="46"/>
        <end position="71"/>
    </location>
</feature>
<comment type="caution">
    <text evidence="2">The sequence shown here is derived from an EMBL/GenBank/DDBJ whole genome shotgun (WGS) entry which is preliminary data.</text>
</comment>